<dbReference type="NCBIfam" id="TIGR00200">
    <property type="entry name" value="cinA_nterm"/>
    <property type="match status" value="1"/>
</dbReference>
<dbReference type="CDD" id="cd00885">
    <property type="entry name" value="cinA"/>
    <property type="match status" value="1"/>
</dbReference>
<dbReference type="KEGG" id="ril:CRIB_1752"/>
<dbReference type="AlphaFoldDB" id="A0A1V1I2M2"/>
<dbReference type="SMART" id="SM00852">
    <property type="entry name" value="MoCF_biosynth"/>
    <property type="match status" value="1"/>
</dbReference>
<gene>
    <name evidence="1" type="primary">cinA</name>
    <name evidence="3" type="ORF">CRIB_1752</name>
</gene>
<evidence type="ECO:0000259" key="2">
    <source>
        <dbReference type="SMART" id="SM00852"/>
    </source>
</evidence>
<proteinExistence type="inferred from homology"/>
<comment type="similarity">
    <text evidence="1">Belongs to the CinA family.</text>
</comment>
<dbReference type="EMBL" id="LN555523">
    <property type="protein sequence ID" value="CED94359.1"/>
    <property type="molecule type" value="Genomic_DNA"/>
</dbReference>
<name>A0A1V1I2M2_9FIRM</name>
<dbReference type="NCBIfam" id="NF001813">
    <property type="entry name" value="PRK00549.1"/>
    <property type="match status" value="1"/>
</dbReference>
<dbReference type="Pfam" id="PF02464">
    <property type="entry name" value="CinA"/>
    <property type="match status" value="1"/>
</dbReference>
<protein>
    <recommendedName>
        <fullName evidence="1">Putative competence-damage inducible protein</fullName>
    </recommendedName>
</protein>
<dbReference type="RefSeq" id="WP_180701889.1">
    <property type="nucleotide sequence ID" value="NZ_CAPEHT010000001.1"/>
</dbReference>
<dbReference type="InterPro" id="IPR041424">
    <property type="entry name" value="CinA_KH"/>
</dbReference>
<dbReference type="InterPro" id="IPR008135">
    <property type="entry name" value="Competence-induced_CinA"/>
</dbReference>
<dbReference type="InterPro" id="IPR001453">
    <property type="entry name" value="MoaB/Mog_dom"/>
</dbReference>
<evidence type="ECO:0000313" key="3">
    <source>
        <dbReference type="EMBL" id="CED94359.1"/>
    </source>
</evidence>
<reference evidence="3 4" key="1">
    <citation type="submission" date="2014-04" db="EMBL/GenBank/DDBJ databases">
        <authorList>
            <person name="Hornung B.V."/>
        </authorList>
    </citation>
    <scope>NUCLEOTIDE SEQUENCE [LARGE SCALE GENOMIC DNA]</scope>
    <source>
        <strain evidence="3 4">CRIB</strain>
    </source>
</reference>
<dbReference type="InterPro" id="IPR008136">
    <property type="entry name" value="CinA_C"/>
</dbReference>
<dbReference type="InterPro" id="IPR036425">
    <property type="entry name" value="MoaB/Mog-like_dom_sf"/>
</dbReference>
<dbReference type="SUPFAM" id="SSF53218">
    <property type="entry name" value="Molybdenum cofactor biosynthesis proteins"/>
    <property type="match status" value="1"/>
</dbReference>
<dbReference type="GeneID" id="82205784"/>
<sequence>MNAEIISVGTEIILGDIVNTNATYLAKELALLGIDVYYQSSVGDNEDRLINAFEEGLKRSDIIITTGGLGPTNDDITKEVACKVFNQKMEIDKNSLEKIEEFFYKLGIEMTENNKKQAYFPKGAIILKNKNGTAPGAILKKDNKYIIILPGPPKEMKLMFEDEVKPYLKDMSNEILVSRTLKLFGIGEAVLESKIIDIINEQNNPTIAPYISNMELRLRITAKSDNEENANNMIEPIIEKIKDRVGKFIYAQDNISMETVVSKMLIEKKLTISTAESCTGGLVSATLINYPGISSVFMEGCVTYSNESKINRLGVNPNTLEEYGAVSEETAREMAKGIAKNFNTNVAISTTGIAGPEGGTSDKPVGLVYIGIYINGKTTVNKYILHGNREEIRLRATKNALNDLRLRLLEL</sequence>
<dbReference type="InterPro" id="IPR036653">
    <property type="entry name" value="CinA-like_C"/>
</dbReference>
<accession>A0A1V1I2M2</accession>
<dbReference type="HAMAP" id="MF_00226_B">
    <property type="entry name" value="CinA_B"/>
    <property type="match status" value="1"/>
</dbReference>
<dbReference type="Pfam" id="PF18146">
    <property type="entry name" value="CinA_KH"/>
    <property type="match status" value="1"/>
</dbReference>
<keyword evidence="4" id="KW-1185">Reference proteome</keyword>
<dbReference type="NCBIfam" id="TIGR00199">
    <property type="entry name" value="PncC_domain"/>
    <property type="match status" value="1"/>
</dbReference>
<dbReference type="Gene3D" id="3.90.950.20">
    <property type="entry name" value="CinA-like"/>
    <property type="match status" value="1"/>
</dbReference>
<dbReference type="Pfam" id="PF00994">
    <property type="entry name" value="MoCF_biosynth"/>
    <property type="match status" value="1"/>
</dbReference>
<evidence type="ECO:0000256" key="1">
    <source>
        <dbReference type="HAMAP-Rule" id="MF_00226"/>
    </source>
</evidence>
<dbReference type="PANTHER" id="PTHR13939">
    <property type="entry name" value="NICOTINAMIDE-NUCLEOTIDE AMIDOHYDROLASE PNCC"/>
    <property type="match status" value="1"/>
</dbReference>
<dbReference type="NCBIfam" id="TIGR00177">
    <property type="entry name" value="molyb_syn"/>
    <property type="match status" value="1"/>
</dbReference>
<dbReference type="Gene3D" id="3.40.980.10">
    <property type="entry name" value="MoaB/Mog-like domain"/>
    <property type="match status" value="1"/>
</dbReference>
<dbReference type="PIRSF" id="PIRSF006728">
    <property type="entry name" value="CinA"/>
    <property type="match status" value="1"/>
</dbReference>
<evidence type="ECO:0000313" key="4">
    <source>
        <dbReference type="Proteomes" id="UP000245622"/>
    </source>
</evidence>
<organism evidence="3 4">
    <name type="scientific">Romboutsia ilealis</name>
    <dbReference type="NCBI Taxonomy" id="1115758"/>
    <lineage>
        <taxon>Bacteria</taxon>
        <taxon>Bacillati</taxon>
        <taxon>Bacillota</taxon>
        <taxon>Clostridia</taxon>
        <taxon>Peptostreptococcales</taxon>
        <taxon>Peptostreptococcaceae</taxon>
        <taxon>Romboutsia</taxon>
    </lineage>
</organism>
<dbReference type="Gene3D" id="3.30.70.2860">
    <property type="match status" value="1"/>
</dbReference>
<dbReference type="PANTHER" id="PTHR13939:SF0">
    <property type="entry name" value="NMN AMIDOHYDROLASE-LIKE PROTEIN YFAY"/>
    <property type="match status" value="1"/>
</dbReference>
<feature type="domain" description="MoaB/Mog" evidence="2">
    <location>
        <begin position="4"/>
        <end position="170"/>
    </location>
</feature>
<dbReference type="SUPFAM" id="SSF142433">
    <property type="entry name" value="CinA-like"/>
    <property type="match status" value="1"/>
</dbReference>
<dbReference type="InterPro" id="IPR050101">
    <property type="entry name" value="CinA"/>
</dbReference>
<dbReference type="Proteomes" id="UP000245622">
    <property type="component" value="Chromosome 1"/>
</dbReference>